<organism evidence="1 2">
    <name type="scientific">Pantoea rodasii</name>
    <dbReference type="NCBI Taxonomy" id="1076549"/>
    <lineage>
        <taxon>Bacteria</taxon>
        <taxon>Pseudomonadati</taxon>
        <taxon>Pseudomonadota</taxon>
        <taxon>Gammaproteobacteria</taxon>
        <taxon>Enterobacterales</taxon>
        <taxon>Erwiniaceae</taxon>
        <taxon>Pantoea</taxon>
    </lineage>
</organism>
<reference evidence="1 2" key="1">
    <citation type="submission" date="2014-11" db="EMBL/GenBank/DDBJ databases">
        <title>Genome sequencing of Pantoea rodasii ND03.</title>
        <authorList>
            <person name="Muhamad Yunos N.Y."/>
            <person name="Chan K.-G."/>
        </authorList>
    </citation>
    <scope>NUCLEOTIDE SEQUENCE [LARGE SCALE GENOMIC DNA]</scope>
    <source>
        <strain evidence="1 2">ND03</strain>
    </source>
</reference>
<evidence type="ECO:0000313" key="1">
    <source>
        <dbReference type="EMBL" id="KHJ69251.1"/>
    </source>
</evidence>
<dbReference type="Proteomes" id="UP000030853">
    <property type="component" value="Unassembled WGS sequence"/>
</dbReference>
<comment type="caution">
    <text evidence="1">The sequence shown here is derived from an EMBL/GenBank/DDBJ whole genome shotgun (WGS) entry which is preliminary data.</text>
</comment>
<proteinExistence type="predicted"/>
<evidence type="ECO:0008006" key="3">
    <source>
        <dbReference type="Google" id="ProtNLM"/>
    </source>
</evidence>
<gene>
    <name evidence="1" type="ORF">QU24_04840</name>
</gene>
<dbReference type="AlphaFoldDB" id="A0A0B1RC60"/>
<name>A0A0B1RC60_9GAMM</name>
<dbReference type="NCBIfam" id="NF040640">
    <property type="entry name" value="YcgZ_fam"/>
    <property type="match status" value="1"/>
</dbReference>
<dbReference type="EMBL" id="JTJJ01000019">
    <property type="protein sequence ID" value="KHJ69251.1"/>
    <property type="molecule type" value="Genomic_DNA"/>
</dbReference>
<evidence type="ECO:0000313" key="2">
    <source>
        <dbReference type="Proteomes" id="UP000030853"/>
    </source>
</evidence>
<sequence length="79" mass="8627">MRNNTAGNPEAVNSSVTRLIMTSTPTQQETLGEIVVEILSAGKTLNRKSLCMSLLARADRASSAEVEQHYQKLIGLLLR</sequence>
<accession>A0A0B1RC60</accession>
<protein>
    <recommendedName>
        <fullName evidence="3">Two-component-system connector protein YcgZ</fullName>
    </recommendedName>
</protein>
<dbReference type="RefSeq" id="WP_039328823.1">
    <property type="nucleotide sequence ID" value="NZ_JTJJ01000019.1"/>
</dbReference>